<keyword evidence="2 3" id="KW-0648">Protein biosynthesis</keyword>
<dbReference type="EMBL" id="MHKO01000048">
    <property type="protein sequence ID" value="OGY91361.1"/>
    <property type="molecule type" value="Genomic_DNA"/>
</dbReference>
<protein>
    <recommendedName>
        <fullName evidence="3">Ribosome-recycling factor</fullName>
        <shortName evidence="3">RRF</shortName>
    </recommendedName>
    <alternativeName>
        <fullName evidence="3">Ribosome-releasing factor</fullName>
    </alternativeName>
</protein>
<comment type="caution">
    <text evidence="5">The sequence shown here is derived from an EMBL/GenBank/DDBJ whole genome shotgun (WGS) entry which is preliminary data.</text>
</comment>
<dbReference type="PANTHER" id="PTHR20982:SF3">
    <property type="entry name" value="MITOCHONDRIAL RIBOSOME RECYCLING FACTOR PSEUDO 1"/>
    <property type="match status" value="1"/>
</dbReference>
<dbReference type="NCBIfam" id="TIGR00496">
    <property type="entry name" value="frr"/>
    <property type="match status" value="1"/>
</dbReference>
<gene>
    <name evidence="3" type="primary">frr</name>
    <name evidence="5" type="ORF">A3H70_02735</name>
</gene>
<comment type="similarity">
    <text evidence="1 3">Belongs to the RRF family.</text>
</comment>
<dbReference type="Pfam" id="PF01765">
    <property type="entry name" value="RRF"/>
    <property type="match status" value="1"/>
</dbReference>
<dbReference type="GO" id="GO:0006415">
    <property type="term" value="P:translational termination"/>
    <property type="evidence" value="ECO:0007669"/>
    <property type="project" value="UniProtKB-UniRule"/>
</dbReference>
<organism evidence="5 6">
    <name type="scientific">Candidatus Komeilibacteria bacterium RIFCSPLOWO2_02_FULL_48_11</name>
    <dbReference type="NCBI Taxonomy" id="1798553"/>
    <lineage>
        <taxon>Bacteria</taxon>
        <taxon>Candidatus Komeiliibacteriota</taxon>
    </lineage>
</organism>
<dbReference type="Proteomes" id="UP000178109">
    <property type="component" value="Unassembled WGS sequence"/>
</dbReference>
<dbReference type="Gene3D" id="3.30.1360.40">
    <property type="match status" value="1"/>
</dbReference>
<comment type="function">
    <text evidence="3">Responsible for the release of ribosomes from messenger RNA at the termination of protein biosynthesis. May increase the efficiency of translation by recycling ribosomes from one round of translation to another.</text>
</comment>
<proteinExistence type="inferred from homology"/>
<reference evidence="5 6" key="1">
    <citation type="journal article" date="2016" name="Nat. Commun.">
        <title>Thousands of microbial genomes shed light on interconnected biogeochemical processes in an aquifer system.</title>
        <authorList>
            <person name="Anantharaman K."/>
            <person name="Brown C.T."/>
            <person name="Hug L.A."/>
            <person name="Sharon I."/>
            <person name="Castelle C.J."/>
            <person name="Probst A.J."/>
            <person name="Thomas B.C."/>
            <person name="Singh A."/>
            <person name="Wilkins M.J."/>
            <person name="Karaoz U."/>
            <person name="Brodie E.L."/>
            <person name="Williams K.H."/>
            <person name="Hubbard S.S."/>
            <person name="Banfield J.F."/>
        </authorList>
    </citation>
    <scope>NUCLEOTIDE SEQUENCE [LARGE SCALE GENOMIC DNA]</scope>
</reference>
<evidence type="ECO:0000313" key="5">
    <source>
        <dbReference type="EMBL" id="OGY91361.1"/>
    </source>
</evidence>
<dbReference type="InterPro" id="IPR023584">
    <property type="entry name" value="Ribosome_recyc_fac_dom"/>
</dbReference>
<dbReference type="SUPFAM" id="SSF55194">
    <property type="entry name" value="Ribosome recycling factor, RRF"/>
    <property type="match status" value="1"/>
</dbReference>
<dbReference type="PANTHER" id="PTHR20982">
    <property type="entry name" value="RIBOSOME RECYCLING FACTOR"/>
    <property type="match status" value="1"/>
</dbReference>
<dbReference type="STRING" id="1798553.A3H70_02735"/>
<feature type="domain" description="Ribosome recycling factor" evidence="4">
    <location>
        <begin position="16"/>
        <end position="179"/>
    </location>
</feature>
<evidence type="ECO:0000256" key="2">
    <source>
        <dbReference type="ARBA" id="ARBA00022917"/>
    </source>
</evidence>
<evidence type="ECO:0000313" key="6">
    <source>
        <dbReference type="Proteomes" id="UP000178109"/>
    </source>
</evidence>
<dbReference type="Gene3D" id="1.10.132.20">
    <property type="entry name" value="Ribosome-recycling factor"/>
    <property type="match status" value="1"/>
</dbReference>
<keyword evidence="3" id="KW-0963">Cytoplasm</keyword>
<dbReference type="FunFam" id="3.30.1360.40:FF:000001">
    <property type="entry name" value="Ribosome-recycling factor"/>
    <property type="match status" value="1"/>
</dbReference>
<dbReference type="GO" id="GO:0043023">
    <property type="term" value="F:ribosomal large subunit binding"/>
    <property type="evidence" value="ECO:0007669"/>
    <property type="project" value="TreeGrafter"/>
</dbReference>
<name>A0A1G2BQI3_9BACT</name>
<dbReference type="AlphaFoldDB" id="A0A1G2BQI3"/>
<comment type="subcellular location">
    <subcellularLocation>
        <location evidence="3">Cytoplasm</location>
    </subcellularLocation>
</comment>
<dbReference type="InterPro" id="IPR002661">
    <property type="entry name" value="Ribosome_recyc_fac"/>
</dbReference>
<evidence type="ECO:0000256" key="1">
    <source>
        <dbReference type="ARBA" id="ARBA00005912"/>
    </source>
</evidence>
<dbReference type="GO" id="GO:0005737">
    <property type="term" value="C:cytoplasm"/>
    <property type="evidence" value="ECO:0007669"/>
    <property type="project" value="UniProtKB-SubCell"/>
</dbReference>
<dbReference type="HAMAP" id="MF_00040">
    <property type="entry name" value="RRF"/>
    <property type="match status" value="1"/>
</dbReference>
<dbReference type="InterPro" id="IPR036191">
    <property type="entry name" value="RRF_sf"/>
</dbReference>
<evidence type="ECO:0000259" key="4">
    <source>
        <dbReference type="Pfam" id="PF01765"/>
    </source>
</evidence>
<evidence type="ECO:0000256" key="3">
    <source>
        <dbReference type="HAMAP-Rule" id="MF_00040"/>
    </source>
</evidence>
<sequence length="181" mass="20317">MLQEFEQKVEKIKGHFQEELKSIRTGRANPALVANIAVMAYGTPLPLAQLANIFAPEAKLLVIEPWDKSLLKEIEKAIASSGLNLTTASDGVVVRIKLPDLTAETRQSLLKVVGEKLESARVAIRQARDDAKKDIENKKRAGEITEDDRYNFIEKLDKKTRDFSAELETLSKNKEKEIMTI</sequence>
<accession>A0A1G2BQI3</accession>